<protein>
    <submittedName>
        <fullName evidence="2">Uncharacterized protein</fullName>
    </submittedName>
</protein>
<dbReference type="Proteomes" id="UP000279259">
    <property type="component" value="Unassembled WGS sequence"/>
</dbReference>
<keyword evidence="3" id="KW-1185">Reference proteome</keyword>
<comment type="caution">
    <text evidence="2">The sequence shown here is derived from an EMBL/GenBank/DDBJ whole genome shotgun (WGS) entry which is preliminary data.</text>
</comment>
<name>A0A427XRD9_9TREE</name>
<dbReference type="EMBL" id="RSCD01000031">
    <property type="protein sequence ID" value="RSH81377.1"/>
    <property type="molecule type" value="Genomic_DNA"/>
</dbReference>
<reference evidence="2 3" key="1">
    <citation type="submission" date="2018-11" db="EMBL/GenBank/DDBJ databases">
        <title>Genome sequence of Saitozyma podzolica DSM 27192.</title>
        <authorList>
            <person name="Aliyu H."/>
            <person name="Gorte O."/>
            <person name="Ochsenreither K."/>
        </authorList>
    </citation>
    <scope>NUCLEOTIDE SEQUENCE [LARGE SCALE GENOMIC DNA]</scope>
    <source>
        <strain evidence="2 3">DSM 27192</strain>
    </source>
</reference>
<feature type="region of interest" description="Disordered" evidence="1">
    <location>
        <begin position="1"/>
        <end position="25"/>
    </location>
</feature>
<evidence type="ECO:0000313" key="2">
    <source>
        <dbReference type="EMBL" id="RSH81377.1"/>
    </source>
</evidence>
<sequence length="61" mass="6720">MTSYTVDPHASPPLRERFARGDVSTPSRAIRTLTLDPVLSVPIRVQARGLGWEKEQSESVG</sequence>
<proteinExistence type="predicted"/>
<evidence type="ECO:0000256" key="1">
    <source>
        <dbReference type="SAM" id="MobiDB-lite"/>
    </source>
</evidence>
<gene>
    <name evidence="2" type="ORF">EHS25_006909</name>
</gene>
<dbReference type="AlphaFoldDB" id="A0A427XRD9"/>
<accession>A0A427XRD9</accession>
<evidence type="ECO:0000313" key="3">
    <source>
        <dbReference type="Proteomes" id="UP000279259"/>
    </source>
</evidence>
<organism evidence="2 3">
    <name type="scientific">Saitozyma podzolica</name>
    <dbReference type="NCBI Taxonomy" id="1890683"/>
    <lineage>
        <taxon>Eukaryota</taxon>
        <taxon>Fungi</taxon>
        <taxon>Dikarya</taxon>
        <taxon>Basidiomycota</taxon>
        <taxon>Agaricomycotina</taxon>
        <taxon>Tremellomycetes</taxon>
        <taxon>Tremellales</taxon>
        <taxon>Trimorphomycetaceae</taxon>
        <taxon>Saitozyma</taxon>
    </lineage>
</organism>